<dbReference type="EMBL" id="JABBYC010000006">
    <property type="protein sequence ID" value="MBL0885890.1"/>
    <property type="molecule type" value="Genomic_DNA"/>
</dbReference>
<keyword evidence="3" id="KW-1185">Reference proteome</keyword>
<name>A0ABS1LI23_9MICO</name>
<gene>
    <name evidence="2" type="ORF">HGK34_06295</name>
</gene>
<comment type="caution">
    <text evidence="2">The sequence shown here is derived from an EMBL/GenBank/DDBJ whole genome shotgun (WGS) entry which is preliminary data.</text>
</comment>
<organism evidence="2 3">
    <name type="scientific">Myceligenerans indicum</name>
    <dbReference type="NCBI Taxonomy" id="2593663"/>
    <lineage>
        <taxon>Bacteria</taxon>
        <taxon>Bacillati</taxon>
        <taxon>Actinomycetota</taxon>
        <taxon>Actinomycetes</taxon>
        <taxon>Micrococcales</taxon>
        <taxon>Promicromonosporaceae</taxon>
        <taxon>Myceligenerans</taxon>
    </lineage>
</organism>
<dbReference type="RefSeq" id="WP_201845725.1">
    <property type="nucleotide sequence ID" value="NZ_JABBYC010000006.1"/>
</dbReference>
<evidence type="ECO:0000256" key="1">
    <source>
        <dbReference type="SAM" id="MobiDB-lite"/>
    </source>
</evidence>
<evidence type="ECO:0000313" key="2">
    <source>
        <dbReference type="EMBL" id="MBL0885890.1"/>
    </source>
</evidence>
<feature type="region of interest" description="Disordered" evidence="1">
    <location>
        <begin position="1"/>
        <end position="39"/>
    </location>
</feature>
<evidence type="ECO:0000313" key="3">
    <source>
        <dbReference type="Proteomes" id="UP000675409"/>
    </source>
</evidence>
<sequence length="151" mass="14647">MDEANGDARTDEADGDGDGDGDTLAQSASSGPLAVPDGASWAGNFAAVPSERGADDDPTGTAVVAVTGYAADGTETGTLDVTVPGGTDVDLSGKDLKPLGENVTAIGVTATGDAATVWGLRLADGSLVATLTPPATAVTESTVAARDVVAD</sequence>
<reference evidence="2 3" key="1">
    <citation type="journal article" date="2021" name="Arch. Microbiol.">
        <title>Myceligenerans indicum sp. nov., an actinobacterium isolated from mangrove sediment of Sundarbans, India.</title>
        <authorList>
            <person name="Asha K."/>
            <person name="Bhadury P."/>
        </authorList>
    </citation>
    <scope>NUCLEOTIDE SEQUENCE [LARGE SCALE GENOMIC DNA]</scope>
    <source>
        <strain evidence="2 3">I2</strain>
    </source>
</reference>
<accession>A0ABS1LI23</accession>
<proteinExistence type="predicted"/>
<protein>
    <submittedName>
        <fullName evidence="2">Uncharacterized protein</fullName>
    </submittedName>
</protein>
<feature type="compositionally biased region" description="Basic and acidic residues" evidence="1">
    <location>
        <begin position="1"/>
        <end position="12"/>
    </location>
</feature>
<dbReference type="Proteomes" id="UP000675409">
    <property type="component" value="Unassembled WGS sequence"/>
</dbReference>